<evidence type="ECO:0000313" key="5">
    <source>
        <dbReference type="Proteomes" id="UP001552299"/>
    </source>
</evidence>
<feature type="domain" description="Aminotransferase-like plant mobile" evidence="3">
    <location>
        <begin position="30"/>
        <end position="222"/>
    </location>
</feature>
<comment type="caution">
    <text evidence="4">The sequence shown here is derived from an EMBL/GenBank/DDBJ whole genome shotgun (WGS) entry which is preliminary data.</text>
</comment>
<keyword evidence="2" id="KW-1133">Transmembrane helix</keyword>
<accession>A0ABD0V5G8</accession>
<gene>
    <name evidence="4" type="ORF">M5K25_009293</name>
</gene>
<protein>
    <recommendedName>
        <fullName evidence="3">Aminotransferase-like plant mobile domain-containing protein</fullName>
    </recommendedName>
</protein>
<reference evidence="4 5" key="1">
    <citation type="journal article" date="2024" name="Plant Biotechnol. J.">
        <title>Dendrobium thyrsiflorum genome and its molecular insights into genes involved in important horticultural traits.</title>
        <authorList>
            <person name="Chen B."/>
            <person name="Wang J.Y."/>
            <person name="Zheng P.J."/>
            <person name="Li K.L."/>
            <person name="Liang Y.M."/>
            <person name="Chen X.F."/>
            <person name="Zhang C."/>
            <person name="Zhao X."/>
            <person name="He X."/>
            <person name="Zhang G.Q."/>
            <person name="Liu Z.J."/>
            <person name="Xu Q."/>
        </authorList>
    </citation>
    <scope>NUCLEOTIDE SEQUENCE [LARGE SCALE GENOMIC DNA]</scope>
    <source>
        <strain evidence="4">GZMU011</strain>
    </source>
</reference>
<sequence length="441" mass="50548">MTSVIGSFPVVLEVILNVTFCIMILEMLMFNQASQWHVRAYILFMIGCFMIPDTSRSHVSLQWLPLLLDLDTFVMMSIGSAVLAHLYTELCHATQPTCTYITGCVALLQVWSWERIYIGRPTLRVPHVGDLDRRPLSSRWDEERIREIPSGNTMTYRDEFDGLRLSQVKMMPYTKDILESLPGRCRLSRELWTARVPMISWKHAEWHLPYRVMRQFGGVQVTNLEPMKRGFRMIDGRGWADLDWTVKYRTYIEMWNNIHAFVVPVIPPEAPETIFPRSSGECLVADYYIRSYEFLEQLSGEYGENASSLQIAVQVVELADRVQRSIYIDYTTFDTNIFEQPCYRPQAAQGSRRSTSNAPSTSTEADEPQRSRRSTSIAPSRMMGESSRARETCEPARQSMYVGSEGFIVASRFAAGFPSFMAGQGSLEAGPSRTYWNPYDV</sequence>
<dbReference type="Proteomes" id="UP001552299">
    <property type="component" value="Unassembled WGS sequence"/>
</dbReference>
<dbReference type="Pfam" id="PF10536">
    <property type="entry name" value="PMD"/>
    <property type="match status" value="1"/>
</dbReference>
<keyword evidence="2" id="KW-0812">Transmembrane</keyword>
<dbReference type="PANTHER" id="PTHR46033:SF8">
    <property type="entry name" value="PROTEIN MAINTENANCE OF MERISTEMS-LIKE"/>
    <property type="match status" value="1"/>
</dbReference>
<feature type="transmembrane region" description="Helical" evidence="2">
    <location>
        <begin position="7"/>
        <end position="30"/>
    </location>
</feature>
<evidence type="ECO:0000256" key="2">
    <source>
        <dbReference type="SAM" id="Phobius"/>
    </source>
</evidence>
<dbReference type="AlphaFoldDB" id="A0ABD0V5G8"/>
<evidence type="ECO:0000313" key="4">
    <source>
        <dbReference type="EMBL" id="KAL0920175.1"/>
    </source>
</evidence>
<name>A0ABD0V5G8_DENTH</name>
<keyword evidence="5" id="KW-1185">Reference proteome</keyword>
<keyword evidence="2" id="KW-0472">Membrane</keyword>
<dbReference type="EMBL" id="JANQDX010000008">
    <property type="protein sequence ID" value="KAL0920175.1"/>
    <property type="molecule type" value="Genomic_DNA"/>
</dbReference>
<evidence type="ECO:0000259" key="3">
    <source>
        <dbReference type="Pfam" id="PF10536"/>
    </source>
</evidence>
<feature type="compositionally biased region" description="Polar residues" evidence="1">
    <location>
        <begin position="348"/>
        <end position="363"/>
    </location>
</feature>
<dbReference type="PANTHER" id="PTHR46033">
    <property type="entry name" value="PROTEIN MAIN-LIKE 2"/>
    <property type="match status" value="1"/>
</dbReference>
<organism evidence="4 5">
    <name type="scientific">Dendrobium thyrsiflorum</name>
    <name type="common">Pinecone-like raceme dendrobium</name>
    <name type="synonym">Orchid</name>
    <dbReference type="NCBI Taxonomy" id="117978"/>
    <lineage>
        <taxon>Eukaryota</taxon>
        <taxon>Viridiplantae</taxon>
        <taxon>Streptophyta</taxon>
        <taxon>Embryophyta</taxon>
        <taxon>Tracheophyta</taxon>
        <taxon>Spermatophyta</taxon>
        <taxon>Magnoliopsida</taxon>
        <taxon>Liliopsida</taxon>
        <taxon>Asparagales</taxon>
        <taxon>Orchidaceae</taxon>
        <taxon>Epidendroideae</taxon>
        <taxon>Malaxideae</taxon>
        <taxon>Dendrobiinae</taxon>
        <taxon>Dendrobium</taxon>
    </lineage>
</organism>
<proteinExistence type="predicted"/>
<dbReference type="InterPro" id="IPR019557">
    <property type="entry name" value="AminoTfrase-like_pln_mobile"/>
</dbReference>
<feature type="region of interest" description="Disordered" evidence="1">
    <location>
        <begin position="344"/>
        <end position="394"/>
    </location>
</feature>
<evidence type="ECO:0000256" key="1">
    <source>
        <dbReference type="SAM" id="MobiDB-lite"/>
    </source>
</evidence>
<dbReference type="InterPro" id="IPR044824">
    <property type="entry name" value="MAIN-like"/>
</dbReference>